<dbReference type="InterPro" id="IPR019786">
    <property type="entry name" value="Zinc_finger_PHD-type_CS"/>
</dbReference>
<evidence type="ECO:0000259" key="6">
    <source>
        <dbReference type="PROSITE" id="PS50016"/>
    </source>
</evidence>
<evidence type="ECO:0000256" key="3">
    <source>
        <dbReference type="ARBA" id="ARBA00022833"/>
    </source>
</evidence>
<keyword evidence="2 4" id="KW-0863">Zinc-finger</keyword>
<dbReference type="InterPro" id="IPR013083">
    <property type="entry name" value="Znf_RING/FYVE/PHD"/>
</dbReference>
<gene>
    <name evidence="7" type="ORF">KFL_004260140</name>
</gene>
<proteinExistence type="predicted"/>
<evidence type="ECO:0000313" key="8">
    <source>
        <dbReference type="Proteomes" id="UP000054558"/>
    </source>
</evidence>
<name>A0A1Y1IH85_KLENI</name>
<dbReference type="Proteomes" id="UP000054558">
    <property type="component" value="Unassembled WGS sequence"/>
</dbReference>
<dbReference type="Gene3D" id="3.30.40.10">
    <property type="entry name" value="Zinc/RING finger domain, C3HC4 (zinc finger)"/>
    <property type="match status" value="1"/>
</dbReference>
<evidence type="ECO:0000256" key="4">
    <source>
        <dbReference type="PROSITE-ProRule" id="PRU00146"/>
    </source>
</evidence>
<keyword evidence="3" id="KW-0862">Zinc</keyword>
<dbReference type="Pfam" id="PF00628">
    <property type="entry name" value="PHD"/>
    <property type="match status" value="1"/>
</dbReference>
<dbReference type="PROSITE" id="PS50016">
    <property type="entry name" value="ZF_PHD_2"/>
    <property type="match status" value="1"/>
</dbReference>
<dbReference type="OMA" id="RMEACEG"/>
<evidence type="ECO:0000313" key="7">
    <source>
        <dbReference type="EMBL" id="GAQ88421.1"/>
    </source>
</evidence>
<dbReference type="SMART" id="SM00249">
    <property type="entry name" value="PHD"/>
    <property type="match status" value="1"/>
</dbReference>
<evidence type="ECO:0000256" key="2">
    <source>
        <dbReference type="ARBA" id="ARBA00022771"/>
    </source>
</evidence>
<dbReference type="OrthoDB" id="1903104at2759"/>
<dbReference type="InterPro" id="IPR001965">
    <property type="entry name" value="Znf_PHD"/>
</dbReference>
<reference evidence="7 8" key="1">
    <citation type="journal article" date="2014" name="Nat. Commun.">
        <title>Klebsormidium flaccidum genome reveals primary factors for plant terrestrial adaptation.</title>
        <authorList>
            <person name="Hori K."/>
            <person name="Maruyama F."/>
            <person name="Fujisawa T."/>
            <person name="Togashi T."/>
            <person name="Yamamoto N."/>
            <person name="Seo M."/>
            <person name="Sato S."/>
            <person name="Yamada T."/>
            <person name="Mori H."/>
            <person name="Tajima N."/>
            <person name="Moriyama T."/>
            <person name="Ikeuchi M."/>
            <person name="Watanabe M."/>
            <person name="Wada H."/>
            <person name="Kobayashi K."/>
            <person name="Saito M."/>
            <person name="Masuda T."/>
            <person name="Sasaki-Sekimoto Y."/>
            <person name="Mashiguchi K."/>
            <person name="Awai K."/>
            <person name="Shimojima M."/>
            <person name="Masuda S."/>
            <person name="Iwai M."/>
            <person name="Nobusawa T."/>
            <person name="Narise T."/>
            <person name="Kondo S."/>
            <person name="Saito H."/>
            <person name="Sato R."/>
            <person name="Murakawa M."/>
            <person name="Ihara Y."/>
            <person name="Oshima-Yamada Y."/>
            <person name="Ohtaka K."/>
            <person name="Satoh M."/>
            <person name="Sonobe K."/>
            <person name="Ishii M."/>
            <person name="Ohtani R."/>
            <person name="Kanamori-Sato M."/>
            <person name="Honoki R."/>
            <person name="Miyazaki D."/>
            <person name="Mochizuki H."/>
            <person name="Umetsu J."/>
            <person name="Higashi K."/>
            <person name="Shibata D."/>
            <person name="Kamiya Y."/>
            <person name="Sato N."/>
            <person name="Nakamura Y."/>
            <person name="Tabata S."/>
            <person name="Ida S."/>
            <person name="Kurokawa K."/>
            <person name="Ohta H."/>
        </authorList>
    </citation>
    <scope>NUCLEOTIDE SEQUENCE [LARGE SCALE GENOMIC DNA]</scope>
    <source>
        <strain evidence="7 8">NIES-2285</strain>
    </source>
</reference>
<feature type="region of interest" description="Disordered" evidence="5">
    <location>
        <begin position="1"/>
        <end position="42"/>
    </location>
</feature>
<evidence type="ECO:0000256" key="1">
    <source>
        <dbReference type="ARBA" id="ARBA00022723"/>
    </source>
</evidence>
<keyword evidence="1" id="KW-0479">Metal-binding</keyword>
<keyword evidence="8" id="KW-1185">Reference proteome</keyword>
<protein>
    <recommendedName>
        <fullName evidence="6">PHD-type domain-containing protein</fullName>
    </recommendedName>
</protein>
<dbReference type="AlphaFoldDB" id="A0A1Y1IH85"/>
<dbReference type="InterPro" id="IPR019787">
    <property type="entry name" value="Znf_PHD-finger"/>
</dbReference>
<accession>A0A1Y1IH85</accession>
<dbReference type="InterPro" id="IPR011011">
    <property type="entry name" value="Znf_FYVE_PHD"/>
</dbReference>
<dbReference type="SUPFAM" id="SSF57903">
    <property type="entry name" value="FYVE/PHD zinc finger"/>
    <property type="match status" value="1"/>
</dbReference>
<feature type="domain" description="PHD-type" evidence="6">
    <location>
        <begin position="276"/>
        <end position="333"/>
    </location>
</feature>
<dbReference type="GO" id="GO:0008270">
    <property type="term" value="F:zinc ion binding"/>
    <property type="evidence" value="ECO:0007669"/>
    <property type="project" value="UniProtKB-KW"/>
</dbReference>
<feature type="non-terminal residue" evidence="7">
    <location>
        <position position="1"/>
    </location>
</feature>
<sequence length="407" mass="44463">EECRERAFLGTPQFAETGKFQTSEERAANGDHPPGEASSTDRCLPSRLLRAELERRDFNFPAAQVELFVEHNVNGCCEAADAVAQVQRWQVQKLQADARKRATASRRAANLGGGERQGAAGRETRAGCPLCGETGHGEAACPARTVDDGAASRGAHDSGKVCSAFVVSVDWHGRSAAIGDDADFWLAVDNGFEPGSRTELSIEWLSIGAAAPEVYVWEREDTEAKARRAVEGIRMEACEGGYRLPESERRKVLDAVEAFRARETLVEERERGRSLSDLCGLCEVNHGEEDEQVLCDGCDRGFHLECLDQAKIEYPDDVLEDGVEWLCSGCDEKSALSAEAERVSAKDARIKASSTPLKRLLYAPPAAAAATSNPPTSHRHSVFCYAPAAVPHPPQARERVRWEEPRM</sequence>
<dbReference type="EMBL" id="DF237375">
    <property type="protein sequence ID" value="GAQ88421.1"/>
    <property type="molecule type" value="Genomic_DNA"/>
</dbReference>
<evidence type="ECO:0000256" key="5">
    <source>
        <dbReference type="SAM" id="MobiDB-lite"/>
    </source>
</evidence>
<organism evidence="7 8">
    <name type="scientific">Klebsormidium nitens</name>
    <name type="common">Green alga</name>
    <name type="synonym">Ulothrix nitens</name>
    <dbReference type="NCBI Taxonomy" id="105231"/>
    <lineage>
        <taxon>Eukaryota</taxon>
        <taxon>Viridiplantae</taxon>
        <taxon>Streptophyta</taxon>
        <taxon>Klebsormidiophyceae</taxon>
        <taxon>Klebsormidiales</taxon>
        <taxon>Klebsormidiaceae</taxon>
        <taxon>Klebsormidium</taxon>
    </lineage>
</organism>
<dbReference type="PROSITE" id="PS01359">
    <property type="entry name" value="ZF_PHD_1"/>
    <property type="match status" value="1"/>
</dbReference>